<feature type="region of interest" description="Disordered" evidence="1">
    <location>
        <begin position="1"/>
        <end position="28"/>
    </location>
</feature>
<feature type="non-terminal residue" evidence="2">
    <location>
        <position position="1"/>
    </location>
</feature>
<proteinExistence type="predicted"/>
<evidence type="ECO:0000256" key="1">
    <source>
        <dbReference type="SAM" id="MobiDB-lite"/>
    </source>
</evidence>
<gene>
    <name evidence="2" type="ORF">LCGC14_3076490</name>
</gene>
<dbReference type="AlphaFoldDB" id="A0A0F8YM25"/>
<evidence type="ECO:0000313" key="2">
    <source>
        <dbReference type="EMBL" id="KKK55244.1"/>
    </source>
</evidence>
<protein>
    <submittedName>
        <fullName evidence="2">Uncharacterized protein</fullName>
    </submittedName>
</protein>
<name>A0A0F8YM25_9ZZZZ</name>
<reference evidence="2" key="1">
    <citation type="journal article" date="2015" name="Nature">
        <title>Complex archaea that bridge the gap between prokaryotes and eukaryotes.</title>
        <authorList>
            <person name="Spang A."/>
            <person name="Saw J.H."/>
            <person name="Jorgensen S.L."/>
            <person name="Zaremba-Niedzwiedzka K."/>
            <person name="Martijn J."/>
            <person name="Lind A.E."/>
            <person name="van Eijk R."/>
            <person name="Schleper C."/>
            <person name="Guy L."/>
            <person name="Ettema T.J."/>
        </authorList>
    </citation>
    <scope>NUCLEOTIDE SEQUENCE</scope>
</reference>
<accession>A0A0F8YM25</accession>
<dbReference type="EMBL" id="LAZR01065590">
    <property type="protein sequence ID" value="KKK55244.1"/>
    <property type="molecule type" value="Genomic_DNA"/>
</dbReference>
<comment type="caution">
    <text evidence="2">The sequence shown here is derived from an EMBL/GenBank/DDBJ whole genome shotgun (WGS) entry which is preliminary data.</text>
</comment>
<organism evidence="2">
    <name type="scientific">marine sediment metagenome</name>
    <dbReference type="NCBI Taxonomy" id="412755"/>
    <lineage>
        <taxon>unclassified sequences</taxon>
        <taxon>metagenomes</taxon>
        <taxon>ecological metagenomes</taxon>
    </lineage>
</organism>
<sequence length="73" mass="8250">KEAEVAENKGGMTVDTLEKQKGHQSARVKPGKRLYLNAAKDTLYPEGHKDAASLYCTEYKKVSRAEYEAYKQK</sequence>